<reference evidence="1" key="1">
    <citation type="journal article" date="2015" name="Genome Announc.">
        <title>Draft Genome Sequence of Anaerolineae Strain TC1, a Novel Isolate from a Methanogenic Wastewater Treatment System.</title>
        <authorList>
            <person name="Matsuura N."/>
            <person name="Tourlousse D.M."/>
            <person name="Sun L."/>
            <person name="Toyonaga M."/>
            <person name="Kuroda K."/>
            <person name="Ohashi A."/>
            <person name="Cruz R."/>
            <person name="Yamaguchi T."/>
            <person name="Sekiguchi Y."/>
        </authorList>
    </citation>
    <scope>NUCLEOTIDE SEQUENCE [LARGE SCALE GENOMIC DNA]</scope>
    <source>
        <strain evidence="1">TC1</strain>
    </source>
</reference>
<dbReference type="OrthoDB" id="166472at2"/>
<dbReference type="Proteomes" id="UP000053370">
    <property type="component" value="Unassembled WGS sequence"/>
</dbReference>
<proteinExistence type="predicted"/>
<name>A0A0K8PBI8_9CHLR</name>
<gene>
    <name evidence="1" type="ORF">ATC1_12546</name>
</gene>
<dbReference type="EMBL" id="DF968180">
    <property type="protein sequence ID" value="GAP40006.1"/>
    <property type="molecule type" value="Genomic_DNA"/>
</dbReference>
<keyword evidence="2" id="KW-1185">Reference proteome</keyword>
<dbReference type="AlphaFoldDB" id="A0A0K8PBI8"/>
<organism evidence="1">
    <name type="scientific">Flexilinea flocculi</name>
    <dbReference type="NCBI Taxonomy" id="1678840"/>
    <lineage>
        <taxon>Bacteria</taxon>
        <taxon>Bacillati</taxon>
        <taxon>Chloroflexota</taxon>
        <taxon>Anaerolineae</taxon>
        <taxon>Anaerolineales</taxon>
        <taxon>Anaerolineaceae</taxon>
        <taxon>Flexilinea</taxon>
    </lineage>
</organism>
<dbReference type="RefSeq" id="WP_062278897.1">
    <property type="nucleotide sequence ID" value="NZ_DF968180.1"/>
</dbReference>
<evidence type="ECO:0000313" key="2">
    <source>
        <dbReference type="Proteomes" id="UP000053370"/>
    </source>
</evidence>
<sequence length="83" mass="9367">MAVFLLNNSLKVEVFVDKADAEFEDDICVRITEDCAEDEKIFYGGETNLYLTREQAQEIIKEFQKAISGPDAIPFSSSKEKPS</sequence>
<protein>
    <submittedName>
        <fullName evidence="1">Uncharacterized protein</fullName>
    </submittedName>
</protein>
<accession>A0A0K8PBI8</accession>
<evidence type="ECO:0000313" key="1">
    <source>
        <dbReference type="EMBL" id="GAP40006.1"/>
    </source>
</evidence>